<evidence type="ECO:0000256" key="1">
    <source>
        <dbReference type="SAM" id="MobiDB-lite"/>
    </source>
</evidence>
<sequence>MQSTAASTSSGAKSLQPRLHSRPHLSPPSVSTLLTQGAEGDTASPSPAGAPARTVEDRLAALEESVQEILKILRFITCCCPCV</sequence>
<keyword evidence="3" id="KW-1185">Reference proteome</keyword>
<gene>
    <name evidence="2" type="ORF">CHLRE_10g444086v5</name>
</gene>
<name>A0A2K3DAP4_CHLRE</name>
<protein>
    <submittedName>
        <fullName evidence="2">Uncharacterized protein</fullName>
    </submittedName>
</protein>
<dbReference type="Gramene" id="PNW77604">
    <property type="protein sequence ID" value="PNW77604"/>
    <property type="gene ID" value="CHLRE_10g444086v5"/>
</dbReference>
<evidence type="ECO:0000313" key="2">
    <source>
        <dbReference type="EMBL" id="PNW77604.1"/>
    </source>
</evidence>
<evidence type="ECO:0000313" key="3">
    <source>
        <dbReference type="Proteomes" id="UP000006906"/>
    </source>
</evidence>
<dbReference type="GeneID" id="66055035"/>
<dbReference type="KEGG" id="cre:CHLRE_10g444086v5"/>
<feature type="region of interest" description="Disordered" evidence="1">
    <location>
        <begin position="1"/>
        <end position="53"/>
    </location>
</feature>
<dbReference type="RefSeq" id="XP_042920237.1">
    <property type="nucleotide sequence ID" value="XM_043066840.1"/>
</dbReference>
<dbReference type="AlphaFoldDB" id="A0A2K3DAP4"/>
<feature type="compositionally biased region" description="Low complexity" evidence="1">
    <location>
        <begin position="1"/>
        <end position="10"/>
    </location>
</feature>
<dbReference type="EMBL" id="CM008971">
    <property type="protein sequence ID" value="PNW77604.1"/>
    <property type="molecule type" value="Genomic_DNA"/>
</dbReference>
<accession>A0A2K3DAP4</accession>
<dbReference type="Proteomes" id="UP000006906">
    <property type="component" value="Chromosome 10"/>
</dbReference>
<proteinExistence type="predicted"/>
<reference evidence="2 3" key="1">
    <citation type="journal article" date="2007" name="Science">
        <title>The Chlamydomonas genome reveals the evolution of key animal and plant functions.</title>
        <authorList>
            <person name="Merchant S.S."/>
            <person name="Prochnik S.E."/>
            <person name="Vallon O."/>
            <person name="Harris E.H."/>
            <person name="Karpowicz S.J."/>
            <person name="Witman G.B."/>
            <person name="Terry A."/>
            <person name="Salamov A."/>
            <person name="Fritz-Laylin L.K."/>
            <person name="Marechal-Drouard L."/>
            <person name="Marshall W.F."/>
            <person name="Qu L.H."/>
            <person name="Nelson D.R."/>
            <person name="Sanderfoot A.A."/>
            <person name="Spalding M.H."/>
            <person name="Kapitonov V.V."/>
            <person name="Ren Q."/>
            <person name="Ferris P."/>
            <person name="Lindquist E."/>
            <person name="Shapiro H."/>
            <person name="Lucas S.M."/>
            <person name="Grimwood J."/>
            <person name="Schmutz J."/>
            <person name="Cardol P."/>
            <person name="Cerutti H."/>
            <person name="Chanfreau G."/>
            <person name="Chen C.L."/>
            <person name="Cognat V."/>
            <person name="Croft M.T."/>
            <person name="Dent R."/>
            <person name="Dutcher S."/>
            <person name="Fernandez E."/>
            <person name="Fukuzawa H."/>
            <person name="Gonzalez-Ballester D."/>
            <person name="Gonzalez-Halphen D."/>
            <person name="Hallmann A."/>
            <person name="Hanikenne M."/>
            <person name="Hippler M."/>
            <person name="Inwood W."/>
            <person name="Jabbari K."/>
            <person name="Kalanon M."/>
            <person name="Kuras R."/>
            <person name="Lefebvre P.A."/>
            <person name="Lemaire S.D."/>
            <person name="Lobanov A.V."/>
            <person name="Lohr M."/>
            <person name="Manuell A."/>
            <person name="Meier I."/>
            <person name="Mets L."/>
            <person name="Mittag M."/>
            <person name="Mittelmeier T."/>
            <person name="Moroney J.V."/>
            <person name="Moseley J."/>
            <person name="Napoli C."/>
            <person name="Nedelcu A.M."/>
            <person name="Niyogi K."/>
            <person name="Novoselov S.V."/>
            <person name="Paulsen I.T."/>
            <person name="Pazour G."/>
            <person name="Purton S."/>
            <person name="Ral J.P."/>
            <person name="Riano-Pachon D.M."/>
            <person name="Riekhof W."/>
            <person name="Rymarquis L."/>
            <person name="Schroda M."/>
            <person name="Stern D."/>
            <person name="Umen J."/>
            <person name="Willows R."/>
            <person name="Wilson N."/>
            <person name="Zimmer S.L."/>
            <person name="Allmer J."/>
            <person name="Balk J."/>
            <person name="Bisova K."/>
            <person name="Chen C.J."/>
            <person name="Elias M."/>
            <person name="Gendler K."/>
            <person name="Hauser C."/>
            <person name="Lamb M.R."/>
            <person name="Ledford H."/>
            <person name="Long J.C."/>
            <person name="Minagawa J."/>
            <person name="Page M.D."/>
            <person name="Pan J."/>
            <person name="Pootakham W."/>
            <person name="Roje S."/>
            <person name="Rose A."/>
            <person name="Stahlberg E."/>
            <person name="Terauchi A.M."/>
            <person name="Yang P."/>
            <person name="Ball S."/>
            <person name="Bowler C."/>
            <person name="Dieckmann C.L."/>
            <person name="Gladyshev V.N."/>
            <person name="Green P."/>
            <person name="Jorgensen R."/>
            <person name="Mayfield S."/>
            <person name="Mueller-Roeber B."/>
            <person name="Rajamani S."/>
            <person name="Sayre R.T."/>
            <person name="Brokstein P."/>
            <person name="Dubchak I."/>
            <person name="Goodstein D."/>
            <person name="Hornick L."/>
            <person name="Huang Y.W."/>
            <person name="Jhaveri J."/>
            <person name="Luo Y."/>
            <person name="Martinez D."/>
            <person name="Ngau W.C."/>
            <person name="Otillar B."/>
            <person name="Poliakov A."/>
            <person name="Porter A."/>
            <person name="Szajkowski L."/>
            <person name="Werner G."/>
            <person name="Zhou K."/>
            <person name="Grigoriev I.V."/>
            <person name="Rokhsar D.S."/>
            <person name="Grossman A.R."/>
        </authorList>
    </citation>
    <scope>NUCLEOTIDE SEQUENCE [LARGE SCALE GENOMIC DNA]</scope>
    <source>
        <strain evidence="3">CC-503</strain>
    </source>
</reference>
<organism evidence="2 3">
    <name type="scientific">Chlamydomonas reinhardtii</name>
    <name type="common">Chlamydomonas smithii</name>
    <dbReference type="NCBI Taxonomy" id="3055"/>
    <lineage>
        <taxon>Eukaryota</taxon>
        <taxon>Viridiplantae</taxon>
        <taxon>Chlorophyta</taxon>
        <taxon>core chlorophytes</taxon>
        <taxon>Chlorophyceae</taxon>
        <taxon>CS clade</taxon>
        <taxon>Chlamydomonadales</taxon>
        <taxon>Chlamydomonadaceae</taxon>
        <taxon>Chlamydomonas</taxon>
    </lineage>
</organism>
<dbReference type="InParanoid" id="A0A2K3DAP4"/>